<evidence type="ECO:0000256" key="2">
    <source>
        <dbReference type="SAM" id="Phobius"/>
    </source>
</evidence>
<feature type="region of interest" description="Disordered" evidence="1">
    <location>
        <begin position="1"/>
        <end position="20"/>
    </location>
</feature>
<dbReference type="Proteomes" id="UP000198778">
    <property type="component" value="Unassembled WGS sequence"/>
</dbReference>
<dbReference type="STRING" id="745820.SAMN04488053_102382"/>
<dbReference type="Pfam" id="PF08113">
    <property type="entry name" value="CoxIIa"/>
    <property type="match status" value="1"/>
</dbReference>
<organism evidence="3 4">
    <name type="scientific">Alkalicoccus daliensis</name>
    <dbReference type="NCBI Taxonomy" id="745820"/>
    <lineage>
        <taxon>Bacteria</taxon>
        <taxon>Bacillati</taxon>
        <taxon>Bacillota</taxon>
        <taxon>Bacilli</taxon>
        <taxon>Bacillales</taxon>
        <taxon>Bacillaceae</taxon>
        <taxon>Alkalicoccus</taxon>
    </lineage>
</organism>
<evidence type="ECO:0000313" key="4">
    <source>
        <dbReference type="Proteomes" id="UP000198778"/>
    </source>
</evidence>
<dbReference type="InterPro" id="IPR012538">
    <property type="entry name" value="Cyt_c_oxidase_su2a"/>
</dbReference>
<gene>
    <name evidence="3" type="ORF">SAMN04488053_102382</name>
</gene>
<keyword evidence="2" id="KW-0812">Transmembrane</keyword>
<keyword evidence="2" id="KW-1133">Transmembrane helix</keyword>
<protein>
    <submittedName>
        <fullName evidence="3">Cytochrome c oxidase subunit IIa family protein</fullName>
    </submittedName>
</protein>
<keyword evidence="2" id="KW-0472">Membrane</keyword>
<name>A0A1H0D8H0_9BACI</name>
<evidence type="ECO:0000256" key="1">
    <source>
        <dbReference type="SAM" id="MobiDB-lite"/>
    </source>
</evidence>
<evidence type="ECO:0000313" key="3">
    <source>
        <dbReference type="EMBL" id="SDN66433.1"/>
    </source>
</evidence>
<feature type="transmembrane region" description="Helical" evidence="2">
    <location>
        <begin position="26"/>
        <end position="48"/>
    </location>
</feature>
<keyword evidence="4" id="KW-1185">Reference proteome</keyword>
<dbReference type="RefSeq" id="WP_090841769.1">
    <property type="nucleotide sequence ID" value="NZ_FNIL01000002.1"/>
</dbReference>
<sequence>MKENSYADRKKETKPDPEETSLKGTFVSVLIIAAFMLLSWASVFWIFLERN</sequence>
<dbReference type="AlphaFoldDB" id="A0A1H0D8H0"/>
<dbReference type="EMBL" id="FNIL01000002">
    <property type="protein sequence ID" value="SDN66433.1"/>
    <property type="molecule type" value="Genomic_DNA"/>
</dbReference>
<dbReference type="OrthoDB" id="2418411at2"/>
<proteinExistence type="predicted"/>
<accession>A0A1H0D8H0</accession>
<reference evidence="4" key="1">
    <citation type="submission" date="2016-10" db="EMBL/GenBank/DDBJ databases">
        <authorList>
            <person name="Varghese N."/>
            <person name="Submissions S."/>
        </authorList>
    </citation>
    <scope>NUCLEOTIDE SEQUENCE [LARGE SCALE GENOMIC DNA]</scope>
    <source>
        <strain evidence="4">CGMCC 1.10369</strain>
    </source>
</reference>